<keyword evidence="1" id="KW-0472">Membrane</keyword>
<accession>A0AAV2VYJ4</accession>
<dbReference type="EMBL" id="CAOF01000187">
    <property type="protein sequence ID" value="CCO49823.1"/>
    <property type="molecule type" value="Genomic_DNA"/>
</dbReference>
<dbReference type="InterPro" id="IPR031582">
    <property type="entry name" value="TadF"/>
</dbReference>
<comment type="caution">
    <text evidence="2">The sequence shown here is derived from an EMBL/GenBank/DDBJ whole genome shotgun (WGS) entry which is preliminary data.</text>
</comment>
<evidence type="ECO:0008006" key="4">
    <source>
        <dbReference type="Google" id="ProtNLM"/>
    </source>
</evidence>
<dbReference type="Pfam" id="PF16964">
    <property type="entry name" value="TadF"/>
    <property type="match status" value="1"/>
</dbReference>
<reference evidence="2 3" key="1">
    <citation type="journal article" date="2013" name="ISME J.">
        <title>Comparative genomics of pathogenic lineages of Vibrio nigripulchritudo identifies virulence-associated traits.</title>
        <authorList>
            <person name="Goudenege D."/>
            <person name="Labreuche Y."/>
            <person name="Krin E."/>
            <person name="Ansquer D."/>
            <person name="Mangenot S."/>
            <person name="Calteau A."/>
            <person name="Medigue C."/>
            <person name="Mazel D."/>
            <person name="Polz M.F."/>
            <person name="Le Roux F."/>
        </authorList>
    </citation>
    <scope>NUCLEOTIDE SEQUENCE [LARGE SCALE GENOMIC DNA]</scope>
    <source>
        <strain evidence="2 3">SOn1</strain>
    </source>
</reference>
<sequence length="182" mass="20514">MSVTNSNTKQKGNFTVEFAIVGAFIALLLVFSADIIVKVSTKGKLDRLSYSLVNVLKERTQLYGNDYKITQAEVSAIMNIGTNSLQRTLGNFELNRFGFLVEELSFRDIGQPNPLRRFPSAQNVCQVRQNLSQLRHLSVVTSWERQTPLYRITLCYETDNWYGSIAGQTFTTVTSSSVMLGR</sequence>
<gene>
    <name evidence="2" type="ORF">VIBNISOn1_900047</name>
</gene>
<evidence type="ECO:0000313" key="2">
    <source>
        <dbReference type="EMBL" id="CCO49823.1"/>
    </source>
</evidence>
<organism evidence="2 3">
    <name type="scientific">Vibrio nigripulchritudo SOn1</name>
    <dbReference type="NCBI Taxonomy" id="1238450"/>
    <lineage>
        <taxon>Bacteria</taxon>
        <taxon>Pseudomonadati</taxon>
        <taxon>Pseudomonadota</taxon>
        <taxon>Gammaproteobacteria</taxon>
        <taxon>Vibrionales</taxon>
        <taxon>Vibrionaceae</taxon>
        <taxon>Vibrio</taxon>
    </lineage>
</organism>
<keyword evidence="1" id="KW-1133">Transmembrane helix</keyword>
<dbReference type="RefSeq" id="WP_022598666.1">
    <property type="nucleotide sequence ID" value="NZ_LK391965.1"/>
</dbReference>
<protein>
    <recommendedName>
        <fullName evidence="4">ATP-binding protein</fullName>
    </recommendedName>
</protein>
<evidence type="ECO:0000313" key="3">
    <source>
        <dbReference type="Proteomes" id="UP000018211"/>
    </source>
</evidence>
<name>A0AAV2VYJ4_9VIBR</name>
<dbReference type="Proteomes" id="UP000018211">
    <property type="component" value="Unassembled WGS sequence"/>
</dbReference>
<proteinExistence type="predicted"/>
<keyword evidence="1" id="KW-0812">Transmembrane</keyword>
<dbReference type="AlphaFoldDB" id="A0AAV2VYJ4"/>
<evidence type="ECO:0000256" key="1">
    <source>
        <dbReference type="SAM" id="Phobius"/>
    </source>
</evidence>
<feature type="transmembrane region" description="Helical" evidence="1">
    <location>
        <begin position="18"/>
        <end position="37"/>
    </location>
</feature>